<evidence type="ECO:0000256" key="2">
    <source>
        <dbReference type="SAM" id="Phobius"/>
    </source>
</evidence>
<evidence type="ECO:0000313" key="4">
    <source>
        <dbReference type="Proteomes" id="UP000575083"/>
    </source>
</evidence>
<organism evidence="3 4">
    <name type="scientific">Acidovorax soli</name>
    <dbReference type="NCBI Taxonomy" id="592050"/>
    <lineage>
        <taxon>Bacteria</taxon>
        <taxon>Pseudomonadati</taxon>
        <taxon>Pseudomonadota</taxon>
        <taxon>Betaproteobacteria</taxon>
        <taxon>Burkholderiales</taxon>
        <taxon>Comamonadaceae</taxon>
        <taxon>Acidovorax</taxon>
    </lineage>
</organism>
<protein>
    <submittedName>
        <fullName evidence="3">Uncharacterized protein</fullName>
    </submittedName>
</protein>
<dbReference type="AlphaFoldDB" id="A0A7X0PJ72"/>
<keyword evidence="2" id="KW-1133">Transmembrane helix</keyword>
<comment type="caution">
    <text evidence="3">The sequence shown here is derived from an EMBL/GenBank/DDBJ whole genome shotgun (WGS) entry which is preliminary data.</text>
</comment>
<keyword evidence="4" id="KW-1185">Reference proteome</keyword>
<dbReference type="EMBL" id="JACHLK010000015">
    <property type="protein sequence ID" value="MBB6562871.1"/>
    <property type="molecule type" value="Genomic_DNA"/>
</dbReference>
<proteinExistence type="predicted"/>
<accession>A0A7X0PJ72</accession>
<gene>
    <name evidence="3" type="ORF">HNP48_005588</name>
</gene>
<evidence type="ECO:0000313" key="3">
    <source>
        <dbReference type="EMBL" id="MBB6562871.1"/>
    </source>
</evidence>
<dbReference type="Proteomes" id="UP000575083">
    <property type="component" value="Unassembled WGS sequence"/>
</dbReference>
<keyword evidence="2" id="KW-0812">Transmembrane</keyword>
<reference evidence="3 4" key="1">
    <citation type="submission" date="2020-08" db="EMBL/GenBank/DDBJ databases">
        <title>Functional genomics of gut bacteria from endangered species of beetles.</title>
        <authorList>
            <person name="Carlos-Shanley C."/>
        </authorList>
    </citation>
    <scope>NUCLEOTIDE SEQUENCE [LARGE SCALE GENOMIC DNA]</scope>
    <source>
        <strain evidence="3 4">S00198</strain>
    </source>
</reference>
<keyword evidence="2" id="KW-0472">Membrane</keyword>
<feature type="region of interest" description="Disordered" evidence="1">
    <location>
        <begin position="1"/>
        <end position="30"/>
    </location>
</feature>
<dbReference type="RefSeq" id="WP_184863308.1">
    <property type="nucleotide sequence ID" value="NZ_JACHLK010000015.1"/>
</dbReference>
<name>A0A7X0PJ72_9BURK</name>
<sequence>MTAPQNLPDERHATPPASATVPAFDPDSTTAFQQRMERAPEWFCSFLAGNSREKSRLKREIATMKGSVAWLMKQRREGNWTAEERDQLRDVMRSASSVSPYLFIWVIPGSMLLLPFMAWFLDKQRKRREGLPPA</sequence>
<evidence type="ECO:0000256" key="1">
    <source>
        <dbReference type="SAM" id="MobiDB-lite"/>
    </source>
</evidence>
<feature type="transmembrane region" description="Helical" evidence="2">
    <location>
        <begin position="102"/>
        <end position="121"/>
    </location>
</feature>